<keyword evidence="9 14" id="KW-0274">FAD</keyword>
<dbReference type="SMART" id="SM00904">
    <property type="entry name" value="Flavokinase"/>
    <property type="match status" value="1"/>
</dbReference>
<evidence type="ECO:0000313" key="16">
    <source>
        <dbReference type="EMBL" id="PCI29579.1"/>
    </source>
</evidence>
<dbReference type="EC" id="2.7.7.2" evidence="14"/>
<evidence type="ECO:0000256" key="3">
    <source>
        <dbReference type="ARBA" id="ARBA00022630"/>
    </source>
</evidence>
<evidence type="ECO:0000256" key="10">
    <source>
        <dbReference type="ARBA" id="ARBA00022840"/>
    </source>
</evidence>
<evidence type="ECO:0000256" key="4">
    <source>
        <dbReference type="ARBA" id="ARBA00022643"/>
    </source>
</evidence>
<dbReference type="EMBL" id="NVSR01000012">
    <property type="protein sequence ID" value="PCI29579.1"/>
    <property type="molecule type" value="Genomic_DNA"/>
</dbReference>
<sequence length="305" mass="35268">MELIHKKFKSDSPEGEWVITIGNFDGYHIGHQALVRRVLADQEAMQIKGGLLTFDPHPKKLLQPEIPFRHLYDNQSKWKLLQETGLDACFIIPFTRRFASLSPQEFVDNLFHLLKLKKIIVGYDFNFGKAREGSADLMKREAARRGVEFIQMEPVKAKGITVSSTMIRRMIFEGDFEMVEQFLGRRWSVNGIIKRGQQIGRTIGFPTLNLEPDISLPLRKGVYACELELEGETYQGVCNVGHRPTFGGNLFKVETHVFDYDGIAYDQYLQVFPCHYIREEVKFDSPESLRQQIQEDVQTARQFFQ</sequence>
<keyword evidence="3 14" id="KW-0285">Flavoprotein</keyword>
<keyword evidence="10 14" id="KW-0067">ATP-binding</keyword>
<evidence type="ECO:0000256" key="9">
    <source>
        <dbReference type="ARBA" id="ARBA00022827"/>
    </source>
</evidence>
<dbReference type="CDD" id="cd02064">
    <property type="entry name" value="FAD_synthetase_N"/>
    <property type="match status" value="1"/>
</dbReference>
<gene>
    <name evidence="16" type="ORF">COB67_03645</name>
</gene>
<comment type="catalytic activity">
    <reaction evidence="12 14">
        <text>riboflavin + ATP = FMN + ADP + H(+)</text>
        <dbReference type="Rhea" id="RHEA:14357"/>
        <dbReference type="ChEBI" id="CHEBI:15378"/>
        <dbReference type="ChEBI" id="CHEBI:30616"/>
        <dbReference type="ChEBI" id="CHEBI:57986"/>
        <dbReference type="ChEBI" id="CHEBI:58210"/>
        <dbReference type="ChEBI" id="CHEBI:456216"/>
        <dbReference type="EC" id="2.7.1.26"/>
    </reaction>
</comment>
<keyword evidence="8 14" id="KW-0418">Kinase</keyword>
<comment type="pathway">
    <text evidence="1 14">Cofactor biosynthesis; FAD biosynthesis; FAD from FMN: step 1/1.</text>
</comment>
<evidence type="ECO:0000256" key="11">
    <source>
        <dbReference type="ARBA" id="ARBA00023268"/>
    </source>
</evidence>
<reference evidence="17" key="1">
    <citation type="submission" date="2017-08" db="EMBL/GenBank/DDBJ databases">
        <title>A dynamic microbial community with high functional redundancy inhabits the cold, oxic subseafloor aquifer.</title>
        <authorList>
            <person name="Tully B.J."/>
            <person name="Wheat C.G."/>
            <person name="Glazer B.T."/>
            <person name="Huber J.A."/>
        </authorList>
    </citation>
    <scope>NUCLEOTIDE SEQUENCE [LARGE SCALE GENOMIC DNA]</scope>
</reference>
<dbReference type="InterPro" id="IPR002606">
    <property type="entry name" value="Riboflavin_kinase_bac"/>
</dbReference>
<dbReference type="GO" id="GO:0003919">
    <property type="term" value="F:FMN adenylyltransferase activity"/>
    <property type="evidence" value="ECO:0007669"/>
    <property type="project" value="UniProtKB-UniRule"/>
</dbReference>
<evidence type="ECO:0000256" key="1">
    <source>
        <dbReference type="ARBA" id="ARBA00004726"/>
    </source>
</evidence>
<keyword evidence="4 14" id="KW-0288">FMN</keyword>
<keyword evidence="6 14" id="KW-0548">Nucleotidyltransferase</keyword>
<keyword evidence="11" id="KW-0511">Multifunctional enzyme</keyword>
<protein>
    <recommendedName>
        <fullName evidence="14">Riboflavin biosynthesis protein</fullName>
    </recommendedName>
    <domain>
        <recommendedName>
            <fullName evidence="14">Riboflavin kinase</fullName>
            <ecNumber evidence="14">2.7.1.26</ecNumber>
        </recommendedName>
        <alternativeName>
            <fullName evidence="14">Flavokinase</fullName>
        </alternativeName>
    </domain>
    <domain>
        <recommendedName>
            <fullName evidence="14">FMN adenylyltransferase</fullName>
            <ecNumber evidence="14">2.7.7.2</ecNumber>
        </recommendedName>
        <alternativeName>
            <fullName evidence="14">FAD pyrophosphorylase</fullName>
        </alternativeName>
        <alternativeName>
            <fullName evidence="14">FAD synthase</fullName>
        </alternativeName>
    </domain>
</protein>
<dbReference type="NCBIfam" id="TIGR00083">
    <property type="entry name" value="ribF"/>
    <property type="match status" value="1"/>
</dbReference>
<dbReference type="Pfam" id="PF06574">
    <property type="entry name" value="FAD_syn"/>
    <property type="match status" value="1"/>
</dbReference>
<dbReference type="UniPathway" id="UPA00277">
    <property type="reaction ID" value="UER00407"/>
</dbReference>
<dbReference type="GO" id="GO:0009231">
    <property type="term" value="P:riboflavin biosynthetic process"/>
    <property type="evidence" value="ECO:0007669"/>
    <property type="project" value="InterPro"/>
</dbReference>
<evidence type="ECO:0000313" key="17">
    <source>
        <dbReference type="Proteomes" id="UP000218113"/>
    </source>
</evidence>
<dbReference type="InterPro" id="IPR015864">
    <property type="entry name" value="FAD_synthase"/>
</dbReference>
<comment type="caution">
    <text evidence="16">The sequence shown here is derived from an EMBL/GenBank/DDBJ whole genome shotgun (WGS) entry which is preliminary data.</text>
</comment>
<evidence type="ECO:0000256" key="14">
    <source>
        <dbReference type="PIRNR" id="PIRNR004491"/>
    </source>
</evidence>
<keyword evidence="7 14" id="KW-0547">Nucleotide-binding</keyword>
<evidence type="ECO:0000256" key="5">
    <source>
        <dbReference type="ARBA" id="ARBA00022679"/>
    </source>
</evidence>
<feature type="domain" description="Riboflavin kinase" evidence="15">
    <location>
        <begin position="182"/>
        <end position="305"/>
    </location>
</feature>
<dbReference type="SUPFAM" id="SSF82114">
    <property type="entry name" value="Riboflavin kinase-like"/>
    <property type="match status" value="1"/>
</dbReference>
<dbReference type="Gene3D" id="3.40.50.620">
    <property type="entry name" value="HUPs"/>
    <property type="match status" value="1"/>
</dbReference>
<evidence type="ECO:0000256" key="7">
    <source>
        <dbReference type="ARBA" id="ARBA00022741"/>
    </source>
</evidence>
<accession>A0A2A4T8F4</accession>
<proteinExistence type="inferred from homology"/>
<dbReference type="FunFam" id="3.40.50.620:FF:000021">
    <property type="entry name" value="Riboflavin biosynthesis protein"/>
    <property type="match status" value="1"/>
</dbReference>
<dbReference type="Proteomes" id="UP000218113">
    <property type="component" value="Unassembled WGS sequence"/>
</dbReference>
<organism evidence="16 17">
    <name type="scientific">SAR324 cluster bacterium</name>
    <dbReference type="NCBI Taxonomy" id="2024889"/>
    <lineage>
        <taxon>Bacteria</taxon>
        <taxon>Deltaproteobacteria</taxon>
        <taxon>SAR324 cluster</taxon>
    </lineage>
</organism>
<name>A0A2A4T8F4_9DELT</name>
<dbReference type="PIRSF" id="PIRSF004491">
    <property type="entry name" value="FAD_Synth"/>
    <property type="match status" value="1"/>
</dbReference>
<comment type="pathway">
    <text evidence="2 14">Cofactor biosynthesis; FMN biosynthesis; FMN from riboflavin (ATP route): step 1/1.</text>
</comment>
<evidence type="ECO:0000256" key="2">
    <source>
        <dbReference type="ARBA" id="ARBA00005201"/>
    </source>
</evidence>
<dbReference type="PANTHER" id="PTHR22749">
    <property type="entry name" value="RIBOFLAVIN KINASE/FMN ADENYLYLTRANSFERASE"/>
    <property type="match status" value="1"/>
</dbReference>
<dbReference type="NCBIfam" id="NF004162">
    <property type="entry name" value="PRK05627.1-5"/>
    <property type="match status" value="1"/>
</dbReference>
<dbReference type="Gene3D" id="2.40.30.30">
    <property type="entry name" value="Riboflavin kinase-like"/>
    <property type="match status" value="1"/>
</dbReference>
<dbReference type="UniPathway" id="UPA00276">
    <property type="reaction ID" value="UER00406"/>
</dbReference>
<dbReference type="GO" id="GO:0008531">
    <property type="term" value="F:riboflavin kinase activity"/>
    <property type="evidence" value="ECO:0007669"/>
    <property type="project" value="UniProtKB-UniRule"/>
</dbReference>
<dbReference type="GO" id="GO:0005524">
    <property type="term" value="F:ATP binding"/>
    <property type="evidence" value="ECO:0007669"/>
    <property type="project" value="UniProtKB-UniRule"/>
</dbReference>
<comment type="catalytic activity">
    <reaction evidence="13 14">
        <text>FMN + ATP + H(+) = FAD + diphosphate</text>
        <dbReference type="Rhea" id="RHEA:17237"/>
        <dbReference type="ChEBI" id="CHEBI:15378"/>
        <dbReference type="ChEBI" id="CHEBI:30616"/>
        <dbReference type="ChEBI" id="CHEBI:33019"/>
        <dbReference type="ChEBI" id="CHEBI:57692"/>
        <dbReference type="ChEBI" id="CHEBI:58210"/>
        <dbReference type="EC" id="2.7.7.2"/>
    </reaction>
</comment>
<dbReference type="AlphaFoldDB" id="A0A2A4T8F4"/>
<dbReference type="InterPro" id="IPR015865">
    <property type="entry name" value="Riboflavin_kinase_bac/euk"/>
</dbReference>
<evidence type="ECO:0000256" key="12">
    <source>
        <dbReference type="ARBA" id="ARBA00047880"/>
    </source>
</evidence>
<evidence type="ECO:0000256" key="13">
    <source>
        <dbReference type="ARBA" id="ARBA00049494"/>
    </source>
</evidence>
<comment type="similarity">
    <text evidence="14">Belongs to the ribF family.</text>
</comment>
<keyword evidence="5 14" id="KW-0808">Transferase</keyword>
<dbReference type="InterPro" id="IPR014729">
    <property type="entry name" value="Rossmann-like_a/b/a_fold"/>
</dbReference>
<dbReference type="SUPFAM" id="SSF52374">
    <property type="entry name" value="Nucleotidylyl transferase"/>
    <property type="match status" value="1"/>
</dbReference>
<dbReference type="InterPro" id="IPR023465">
    <property type="entry name" value="Riboflavin_kinase_dom_sf"/>
</dbReference>
<dbReference type="EC" id="2.7.1.26" evidence="14"/>
<dbReference type="Pfam" id="PF01687">
    <property type="entry name" value="Flavokinase"/>
    <property type="match status" value="1"/>
</dbReference>
<dbReference type="InterPro" id="IPR023468">
    <property type="entry name" value="Riboflavin_kinase"/>
</dbReference>
<evidence type="ECO:0000256" key="6">
    <source>
        <dbReference type="ARBA" id="ARBA00022695"/>
    </source>
</evidence>
<dbReference type="GO" id="GO:0006747">
    <property type="term" value="P:FAD biosynthetic process"/>
    <property type="evidence" value="ECO:0007669"/>
    <property type="project" value="UniProtKB-UniRule"/>
</dbReference>
<evidence type="ECO:0000256" key="8">
    <source>
        <dbReference type="ARBA" id="ARBA00022777"/>
    </source>
</evidence>
<evidence type="ECO:0000259" key="15">
    <source>
        <dbReference type="SMART" id="SM00904"/>
    </source>
</evidence>
<dbReference type="GO" id="GO:0009398">
    <property type="term" value="P:FMN biosynthetic process"/>
    <property type="evidence" value="ECO:0007669"/>
    <property type="project" value="UniProtKB-UniRule"/>
</dbReference>
<dbReference type="PANTHER" id="PTHR22749:SF6">
    <property type="entry name" value="RIBOFLAVIN KINASE"/>
    <property type="match status" value="1"/>
</dbReference>